<dbReference type="VEuPathDB" id="TriTrypDB:Lsey_0234_0080"/>
<dbReference type="OrthoDB" id="19232at2759"/>
<dbReference type="Proteomes" id="UP000038009">
    <property type="component" value="Unassembled WGS sequence"/>
</dbReference>
<sequence length="984" mass="105376">MGATNSCTCSDDKRYRFKGFIVSVYPDDKHGGPNEDALGKLNSYVGSNPERIPRVCRKIDKILHRHLNEGKEDRVMVSLFILRSLIEHSKVVDGLVPHSVNICALLLSTNVTRYHIGAADVLSVLCYRLSTLPNTDSARRLIADNKDRLVPQLLKMASGHIASRKDLKIMQTRYAAILALGSIADCIHVALAGSVDSIMQTMIINLILVLRERAQKPLSDAGAHLLAEHHYGGAAAVLAECPTLELPAKTEDQDVVYALACSHGIGATAACTTTAGVEGLLSGVTMLLDRQNGWTVPYVPSLVFCDILSAMQRRPQQLGFSVCRCLCEVGRRNTDPNVRIGVLRSLQACIDALPMTGGRPAVVLDYLLHVMQLPILSVAPSAGGPDGDAESARILKDTHDVVVRLTSRLLQSTYRQRNAPQLQNVLVSLWNLLRSAQTTSSPSPTLTLRMLIVAAPYIRSVPLVDRRDMQVTQTLGFYLNGSDDSLRHLAARVLTGVLAGIPEESHRNAESAAQSAAGRTSAATAALAPRALPLASKSGPLCTDEHDVAYAQEWVKKMVKVTEGITPRCVVAVADVLCALMAGYGVSGMPFTLTFLWALQQRCVRAETEGALGNSPANRSTAKGTEGAAPIQDDTSSISTSVAATTMLASRSATSQLTRAWLHMVAAVLAATGSIYGAANLVTYSMDVLNRRAALGQLASCFEPTLCAPERAIDLYTASGLRYVASEKKRPLSAELKEMPVSKLPSFSYVANIVVDADLPDVGLVFGANEQEELHTVIEELCFQPDSEVNVSLSSALAARDTSGAVKVVPKSSGFSLAPDDLSKVYALRSLRVSVVDNCVPRTQDSRGALALSEDADTTDKKVHEIMKHYNVNASTQVLPPETTSALPPLPALPSPTDEDTTAGASESSEALYRRHGPLTPSQPYPNGWSRHRNSNSMPGNGGSTEGTPRVNPLEIDVGIGASRHSHHLLSASTLPAGRYVSLL</sequence>
<proteinExistence type="predicted"/>
<dbReference type="SUPFAM" id="SSF48371">
    <property type="entry name" value="ARM repeat"/>
    <property type="match status" value="1"/>
</dbReference>
<evidence type="ECO:0000313" key="3">
    <source>
        <dbReference type="Proteomes" id="UP000038009"/>
    </source>
</evidence>
<evidence type="ECO:0000313" key="2">
    <source>
        <dbReference type="EMBL" id="KPI84752.1"/>
    </source>
</evidence>
<dbReference type="InterPro" id="IPR016024">
    <property type="entry name" value="ARM-type_fold"/>
</dbReference>
<feature type="region of interest" description="Disordered" evidence="1">
    <location>
        <begin position="874"/>
        <end position="953"/>
    </location>
</feature>
<dbReference type="EMBL" id="LJSK01000234">
    <property type="protein sequence ID" value="KPI84752.1"/>
    <property type="molecule type" value="Genomic_DNA"/>
</dbReference>
<dbReference type="OMA" id="RYHIGAA"/>
<evidence type="ECO:0000256" key="1">
    <source>
        <dbReference type="SAM" id="MobiDB-lite"/>
    </source>
</evidence>
<dbReference type="AlphaFoldDB" id="A0A0N1HU24"/>
<name>A0A0N1HU24_LEPSE</name>
<reference evidence="2 3" key="1">
    <citation type="journal article" date="2015" name="PLoS Pathog.">
        <title>Leptomonas seymouri: Adaptations to the Dixenous Life Cycle Analyzed by Genome Sequencing, Transcriptome Profiling and Co-infection with Leishmania donovani.</title>
        <authorList>
            <person name="Kraeva N."/>
            <person name="Butenko A."/>
            <person name="Hlavacova J."/>
            <person name="Kostygov A."/>
            <person name="Myskova J."/>
            <person name="Grybchuk D."/>
            <person name="Lestinova T."/>
            <person name="Votypka J."/>
            <person name="Volf P."/>
            <person name="Opperdoes F."/>
            <person name="Flegontov P."/>
            <person name="Lukes J."/>
            <person name="Yurchenko V."/>
        </authorList>
    </citation>
    <scope>NUCLEOTIDE SEQUENCE [LARGE SCALE GENOMIC DNA]</scope>
    <source>
        <strain evidence="2 3">ATCC 30220</strain>
    </source>
</reference>
<comment type="caution">
    <text evidence="2">The sequence shown here is derived from an EMBL/GenBank/DDBJ whole genome shotgun (WGS) entry which is preliminary data.</text>
</comment>
<keyword evidence="3" id="KW-1185">Reference proteome</keyword>
<gene>
    <name evidence="2" type="ORF">ABL78_6197</name>
</gene>
<accession>A0A0N1HU24</accession>
<feature type="region of interest" description="Disordered" evidence="1">
    <location>
        <begin position="610"/>
        <end position="634"/>
    </location>
</feature>
<protein>
    <submittedName>
        <fullName evidence="2">Uncharacterized protein</fullName>
    </submittedName>
</protein>
<organism evidence="2 3">
    <name type="scientific">Leptomonas seymouri</name>
    <dbReference type="NCBI Taxonomy" id="5684"/>
    <lineage>
        <taxon>Eukaryota</taxon>
        <taxon>Discoba</taxon>
        <taxon>Euglenozoa</taxon>
        <taxon>Kinetoplastea</taxon>
        <taxon>Metakinetoplastina</taxon>
        <taxon>Trypanosomatida</taxon>
        <taxon>Trypanosomatidae</taxon>
        <taxon>Leishmaniinae</taxon>
        <taxon>Leptomonas</taxon>
    </lineage>
</organism>